<evidence type="ECO:0000256" key="7">
    <source>
        <dbReference type="SAM" id="MobiDB-lite"/>
    </source>
</evidence>
<evidence type="ECO:0000256" key="2">
    <source>
        <dbReference type="ARBA" id="ARBA00008779"/>
    </source>
</evidence>
<keyword evidence="6" id="KW-0106">Calcium</keyword>
<feature type="domain" description="Sulfatase N-terminal" evidence="8">
    <location>
        <begin position="68"/>
        <end position="415"/>
    </location>
</feature>
<dbReference type="PANTHER" id="PTHR45953">
    <property type="entry name" value="IDURONATE 2-SULFATASE"/>
    <property type="match status" value="1"/>
</dbReference>
<dbReference type="GO" id="GO:0005737">
    <property type="term" value="C:cytoplasm"/>
    <property type="evidence" value="ECO:0007669"/>
    <property type="project" value="TreeGrafter"/>
</dbReference>
<comment type="similarity">
    <text evidence="2">Belongs to the sulfatase family.</text>
</comment>
<accession>A0A934VGB6</accession>
<dbReference type="Gene3D" id="3.40.720.10">
    <property type="entry name" value="Alkaline Phosphatase, subunit A"/>
    <property type="match status" value="1"/>
</dbReference>
<dbReference type="EMBL" id="JAENII010000009">
    <property type="protein sequence ID" value="MBK1827867.1"/>
    <property type="molecule type" value="Genomic_DNA"/>
</dbReference>
<reference evidence="9" key="1">
    <citation type="submission" date="2021-01" db="EMBL/GenBank/DDBJ databases">
        <title>Modified the classification status of verrucomicrobia.</title>
        <authorList>
            <person name="Feng X."/>
        </authorList>
    </citation>
    <scope>NUCLEOTIDE SEQUENCE</scope>
    <source>
        <strain evidence="9">KCTC 22201</strain>
    </source>
</reference>
<dbReference type="InterPro" id="IPR000917">
    <property type="entry name" value="Sulfatase_N"/>
</dbReference>
<dbReference type="AlphaFoldDB" id="A0A934VGB6"/>
<feature type="compositionally biased region" description="Basic and acidic residues" evidence="7">
    <location>
        <begin position="527"/>
        <end position="542"/>
    </location>
</feature>
<evidence type="ECO:0000313" key="9">
    <source>
        <dbReference type="EMBL" id="MBK1827867.1"/>
    </source>
</evidence>
<dbReference type="GO" id="GO:0004423">
    <property type="term" value="F:iduronate-2-sulfatase activity"/>
    <property type="evidence" value="ECO:0007669"/>
    <property type="project" value="InterPro"/>
</dbReference>
<keyword evidence="10" id="KW-1185">Reference proteome</keyword>
<dbReference type="Proteomes" id="UP000658278">
    <property type="component" value="Unassembled WGS sequence"/>
</dbReference>
<evidence type="ECO:0000256" key="5">
    <source>
        <dbReference type="ARBA" id="ARBA00022801"/>
    </source>
</evidence>
<dbReference type="PANTHER" id="PTHR45953:SF1">
    <property type="entry name" value="IDURONATE 2-SULFATASE"/>
    <property type="match status" value="1"/>
</dbReference>
<dbReference type="InterPro" id="IPR024607">
    <property type="entry name" value="Sulfatase_CS"/>
</dbReference>
<evidence type="ECO:0000256" key="1">
    <source>
        <dbReference type="ARBA" id="ARBA00001913"/>
    </source>
</evidence>
<comment type="caution">
    <text evidence="9">The sequence shown here is derived from an EMBL/GenBank/DDBJ whole genome shotgun (WGS) entry which is preliminary data.</text>
</comment>
<evidence type="ECO:0000256" key="3">
    <source>
        <dbReference type="ARBA" id="ARBA00022723"/>
    </source>
</evidence>
<protein>
    <submittedName>
        <fullName evidence="9">Sulfatase</fullName>
    </submittedName>
</protein>
<keyword evidence="5" id="KW-0378">Hydrolase</keyword>
<sequence length="542" mass="61382">MPCYKGVCSFCLVSVFVLPCRHVGPEEHHPDRISLPIMWPSFDLLRPALALIAAISCLPASEVTARPPNVLFISIDDLNDWIEPLGGHPQAKTPHLNRLAKEGVNFSRNYCPSPGCNPSRSAVMTGYHPTTSGMYSNYQDWRKAMPDAVTLGEYFRNHGYFSAGAGKIFHYTQVAPECWDDYYPSIEQPMPDFHYPKPGTTVSMPGFDGMYGDFDWAPIPLTDEETGDGKCVDWVSKQLARTHDKPFFLACGIYRPHLPWYVPRSYFDLYPLESVQLPKILKDDADDLGDRAHDIIARGGGYHEHVIEAGQWREAVQGYLASVTFADAMLGRLLDALEKSPHADNTIVVVWSDHGWQLGEKQHWRKFALWENVARCVMMIKVPPGTTALPEGSRAGGDCQRVTSLMDIYPTLVDLCSLPEKKDLDGNSLVPLLRDPAHPWDHPAITTYDHSEYSVRTERWRYIRYIDDSEELYDHTSDPEEWHNLAGMEQHAATKRRLAAMIPKSPAPLRSDTLIELQPHHIPPYQSKKDYQNRKKAKSTEP</sequence>
<dbReference type="PROSITE" id="PS00149">
    <property type="entry name" value="SULFATASE_2"/>
    <property type="match status" value="1"/>
</dbReference>
<name>A0A934VGB6_9BACT</name>
<evidence type="ECO:0000259" key="8">
    <source>
        <dbReference type="Pfam" id="PF00884"/>
    </source>
</evidence>
<keyword evidence="3" id="KW-0479">Metal-binding</keyword>
<feature type="region of interest" description="Disordered" evidence="7">
    <location>
        <begin position="519"/>
        <end position="542"/>
    </location>
</feature>
<dbReference type="RefSeq" id="WP_234044848.1">
    <property type="nucleotide sequence ID" value="NZ_JAENII010000009.1"/>
</dbReference>
<dbReference type="InterPro" id="IPR017850">
    <property type="entry name" value="Alkaline_phosphatase_core_sf"/>
</dbReference>
<dbReference type="GO" id="GO:0046872">
    <property type="term" value="F:metal ion binding"/>
    <property type="evidence" value="ECO:0007669"/>
    <property type="project" value="UniProtKB-KW"/>
</dbReference>
<evidence type="ECO:0000256" key="4">
    <source>
        <dbReference type="ARBA" id="ARBA00022729"/>
    </source>
</evidence>
<gene>
    <name evidence="9" type="ORF">JIN81_12620</name>
</gene>
<dbReference type="SUPFAM" id="SSF53649">
    <property type="entry name" value="Alkaline phosphatase-like"/>
    <property type="match status" value="1"/>
</dbReference>
<comment type="cofactor">
    <cofactor evidence="1">
        <name>Ca(2+)</name>
        <dbReference type="ChEBI" id="CHEBI:29108"/>
    </cofactor>
</comment>
<evidence type="ECO:0000256" key="6">
    <source>
        <dbReference type="ARBA" id="ARBA00022837"/>
    </source>
</evidence>
<proteinExistence type="inferred from homology"/>
<dbReference type="Pfam" id="PF00884">
    <property type="entry name" value="Sulfatase"/>
    <property type="match status" value="1"/>
</dbReference>
<dbReference type="InterPro" id="IPR035874">
    <property type="entry name" value="IDS"/>
</dbReference>
<evidence type="ECO:0000313" key="10">
    <source>
        <dbReference type="Proteomes" id="UP000658278"/>
    </source>
</evidence>
<keyword evidence="4" id="KW-0732">Signal</keyword>
<organism evidence="9 10">
    <name type="scientific">Haloferula rosea</name>
    <dbReference type="NCBI Taxonomy" id="490093"/>
    <lineage>
        <taxon>Bacteria</taxon>
        <taxon>Pseudomonadati</taxon>
        <taxon>Verrucomicrobiota</taxon>
        <taxon>Verrucomicrobiia</taxon>
        <taxon>Verrucomicrobiales</taxon>
        <taxon>Verrucomicrobiaceae</taxon>
        <taxon>Haloferula</taxon>
    </lineage>
</organism>
<dbReference type="CDD" id="cd16030">
    <property type="entry name" value="iduronate-2-sulfatase"/>
    <property type="match status" value="1"/>
</dbReference>